<evidence type="ECO:0000313" key="3">
    <source>
        <dbReference type="EMBL" id="KAK8402178.1"/>
    </source>
</evidence>
<keyword evidence="4" id="KW-1185">Reference proteome</keyword>
<feature type="transmembrane region" description="Helical" evidence="2">
    <location>
        <begin position="76"/>
        <end position="96"/>
    </location>
</feature>
<name>A0AAW0UPW8_SCYPA</name>
<feature type="region of interest" description="Disordered" evidence="1">
    <location>
        <begin position="48"/>
        <end position="67"/>
    </location>
</feature>
<dbReference type="EMBL" id="JARAKH010000008">
    <property type="protein sequence ID" value="KAK8402178.1"/>
    <property type="molecule type" value="Genomic_DNA"/>
</dbReference>
<keyword evidence="2" id="KW-1133">Transmembrane helix</keyword>
<dbReference type="Proteomes" id="UP001487740">
    <property type="component" value="Unassembled WGS sequence"/>
</dbReference>
<organism evidence="3 4">
    <name type="scientific">Scylla paramamosain</name>
    <name type="common">Mud crab</name>
    <dbReference type="NCBI Taxonomy" id="85552"/>
    <lineage>
        <taxon>Eukaryota</taxon>
        <taxon>Metazoa</taxon>
        <taxon>Ecdysozoa</taxon>
        <taxon>Arthropoda</taxon>
        <taxon>Crustacea</taxon>
        <taxon>Multicrustacea</taxon>
        <taxon>Malacostraca</taxon>
        <taxon>Eumalacostraca</taxon>
        <taxon>Eucarida</taxon>
        <taxon>Decapoda</taxon>
        <taxon>Pleocyemata</taxon>
        <taxon>Brachyura</taxon>
        <taxon>Eubrachyura</taxon>
        <taxon>Portunoidea</taxon>
        <taxon>Portunidae</taxon>
        <taxon>Portuninae</taxon>
        <taxon>Scylla</taxon>
    </lineage>
</organism>
<evidence type="ECO:0000256" key="1">
    <source>
        <dbReference type="SAM" id="MobiDB-lite"/>
    </source>
</evidence>
<evidence type="ECO:0000256" key="2">
    <source>
        <dbReference type="SAM" id="Phobius"/>
    </source>
</evidence>
<protein>
    <submittedName>
        <fullName evidence="3">Uncharacterized protein</fullName>
    </submittedName>
</protein>
<evidence type="ECO:0000313" key="4">
    <source>
        <dbReference type="Proteomes" id="UP001487740"/>
    </source>
</evidence>
<feature type="compositionally biased region" description="Polar residues" evidence="1">
    <location>
        <begin position="1"/>
        <end position="35"/>
    </location>
</feature>
<feature type="region of interest" description="Disordered" evidence="1">
    <location>
        <begin position="1"/>
        <end position="41"/>
    </location>
</feature>
<gene>
    <name evidence="3" type="ORF">O3P69_001345</name>
</gene>
<dbReference type="AlphaFoldDB" id="A0AAW0UPW8"/>
<comment type="caution">
    <text evidence="3">The sequence shown here is derived from an EMBL/GenBank/DDBJ whole genome shotgun (WGS) entry which is preliminary data.</text>
</comment>
<accession>A0AAW0UPW8</accession>
<keyword evidence="2" id="KW-0472">Membrane</keyword>
<sequence length="166" mass="18793">MRLQVQTQVTCLSSDNGSQTHMTEHQTVPDPNTTRGLGGSTYRALPCSEDGLSKPLKQKGTVHSPPDHLAKKKMRFGFFMTMVVMWVMAALGEATLRTLGNAYLITPQHIKTDPNAAYRIQREYADKHGIYGSRLIESLGNGQYLQRHHHRRRMDTSKPIFLYPLL</sequence>
<reference evidence="3 4" key="1">
    <citation type="submission" date="2023-03" db="EMBL/GenBank/DDBJ databases">
        <title>High-quality genome of Scylla paramamosain provides insights in environmental adaptation.</title>
        <authorList>
            <person name="Zhang L."/>
        </authorList>
    </citation>
    <scope>NUCLEOTIDE SEQUENCE [LARGE SCALE GENOMIC DNA]</scope>
    <source>
        <strain evidence="3">LZ_2023a</strain>
        <tissue evidence="3">Muscle</tissue>
    </source>
</reference>
<proteinExistence type="predicted"/>
<keyword evidence="2" id="KW-0812">Transmembrane</keyword>